<proteinExistence type="inferred from homology"/>
<comment type="similarity">
    <text evidence="8 9">Belongs to the TonB-dependent receptor family.</text>
</comment>
<dbReference type="InterPro" id="IPR036942">
    <property type="entry name" value="Beta-barrel_TonB_sf"/>
</dbReference>
<dbReference type="EMBL" id="FOPC01000019">
    <property type="protein sequence ID" value="SFH13312.1"/>
    <property type="molecule type" value="Genomic_DNA"/>
</dbReference>
<evidence type="ECO:0000256" key="8">
    <source>
        <dbReference type="PROSITE-ProRule" id="PRU01360"/>
    </source>
</evidence>
<keyword evidence="7 8" id="KW-0998">Cell outer membrane</keyword>
<keyword evidence="5 9" id="KW-0798">TonB box</keyword>
<feature type="domain" description="TonB-dependent receptor-like beta-barrel" evidence="10">
    <location>
        <begin position="473"/>
        <end position="887"/>
    </location>
</feature>
<dbReference type="AlphaFoldDB" id="A0A1I2XIS9"/>
<evidence type="ECO:0000259" key="10">
    <source>
        <dbReference type="Pfam" id="PF00593"/>
    </source>
</evidence>
<dbReference type="STRING" id="435880.SAMN04487988_11926"/>
<dbReference type="Gene3D" id="2.170.130.10">
    <property type="entry name" value="TonB-dependent receptor, plug domain"/>
    <property type="match status" value="1"/>
</dbReference>
<dbReference type="RefSeq" id="WP_092794461.1">
    <property type="nucleotide sequence ID" value="NZ_FOPC01000019.1"/>
</dbReference>
<keyword evidence="4 8" id="KW-0812">Transmembrane</keyword>
<dbReference type="Proteomes" id="UP000199642">
    <property type="component" value="Unassembled WGS sequence"/>
</dbReference>
<dbReference type="Gene3D" id="2.40.170.20">
    <property type="entry name" value="TonB-dependent receptor, beta-barrel domain"/>
    <property type="match status" value="1"/>
</dbReference>
<dbReference type="InterPro" id="IPR037066">
    <property type="entry name" value="Plug_dom_sf"/>
</dbReference>
<accession>A0A1I2XIS9</accession>
<dbReference type="InterPro" id="IPR000531">
    <property type="entry name" value="Beta-barrel_TonB"/>
</dbReference>
<keyword evidence="13" id="KW-1185">Reference proteome</keyword>
<sequence length="922" mass="103685">MKKYLIFSLPVLLFFSLVGNGWAQGVLKGRVIDFQNLALPGASIVLQGKGIGTITDQKGDYTISSLPEGDFEVMVTYLGYNSQTQTVKVSRGETTVLNFKLEEKEFESAEFIVFGDRLKGQAKALNQQKTNSNITNIVSSDQVGRFPDANIGDALKRIPGITMQNDQGEARNIVIRGMAPQLNSVTLNGERIPSAEGDNRNIQMDLIPSDMIQTIEVNKAVLPNMDADAIGGSVNLVTRQAPNSLRISGTAASGINLLSNQPIWTGALILGNRFANDKLGVIFSGSYNNHDFGSDNIEGVWYNSDNGVVLEEFDIREYRVQRVRRSATLALDYEISPNHTLFLSGMYNHRDDWENRFRMRVSQLDDSFDDGDFTQSSPGIYQTVGRVEFETKGGLDSDRIKSARLEDQRVYNITGGGKHLFNSLQMNWSVTYARASEERPQERYTSFRSSGQNVRLDVSNPRFPLAILSESADNLGIEFNGLSEQNEFTFDQDLNARLDFKLPYSQKGILNFGLRYRGKNKERDNNFFEYEPVNLESFGQTIGELPNRNYSDPNYLAGSQYAVGTFIDPDFLGGLDLGNGSLFEENDLPEEYAPGNYLAQENITGAYVMADHQLNEKISAIAGLRMEHTAIDYTGNIFDLDNETISSATGDQSYTNFMPGLHFKYDPSSNTVLRFAWTNTIARPNYYDLVPYAAFSQEDEELERGNPNLKAATAMNFDFMAERYYNNLGLLSFGAFYKDIDDFVYTITTQGYTDPLFGTDLQYSRPENGGTAAVFGLETSFQRQFLKNFGIYLNYTFTQSSTTGIEGRDGEDLELPGTADHMFNASLSYETERLVLRLSVNYTSDYLDELGGEGFEDRFYDQQTFLDANASFALTPKWRIFAEGNNLTNQPLRYYQGIQSRTMQAEYYNARFNFGLKFDLFE</sequence>
<dbReference type="CDD" id="cd01347">
    <property type="entry name" value="ligand_gated_channel"/>
    <property type="match status" value="1"/>
</dbReference>
<dbReference type="Gene3D" id="2.60.40.1120">
    <property type="entry name" value="Carboxypeptidase-like, regulatory domain"/>
    <property type="match status" value="1"/>
</dbReference>
<evidence type="ECO:0000256" key="4">
    <source>
        <dbReference type="ARBA" id="ARBA00022692"/>
    </source>
</evidence>
<evidence type="ECO:0000313" key="13">
    <source>
        <dbReference type="Proteomes" id="UP000199642"/>
    </source>
</evidence>
<name>A0A1I2XIS9_9BACT</name>
<dbReference type="OrthoDB" id="8727862at2"/>
<dbReference type="InterPro" id="IPR039426">
    <property type="entry name" value="TonB-dep_rcpt-like"/>
</dbReference>
<dbReference type="InterPro" id="IPR010104">
    <property type="entry name" value="TonB_rcpt_bac"/>
</dbReference>
<keyword evidence="2 8" id="KW-0813">Transport</keyword>
<feature type="domain" description="TonB-dependent receptor plug" evidence="11">
    <location>
        <begin position="131"/>
        <end position="232"/>
    </location>
</feature>
<evidence type="ECO:0000256" key="7">
    <source>
        <dbReference type="ARBA" id="ARBA00023237"/>
    </source>
</evidence>
<protein>
    <submittedName>
        <fullName evidence="12">TonB-dependent receptor</fullName>
    </submittedName>
</protein>
<dbReference type="PANTHER" id="PTHR40980">
    <property type="entry name" value="PLUG DOMAIN-CONTAINING PROTEIN"/>
    <property type="match status" value="1"/>
</dbReference>
<evidence type="ECO:0000256" key="6">
    <source>
        <dbReference type="ARBA" id="ARBA00023136"/>
    </source>
</evidence>
<dbReference type="Pfam" id="PF00593">
    <property type="entry name" value="TonB_dep_Rec_b-barrel"/>
    <property type="match status" value="1"/>
</dbReference>
<evidence type="ECO:0000256" key="1">
    <source>
        <dbReference type="ARBA" id="ARBA00004571"/>
    </source>
</evidence>
<evidence type="ECO:0000256" key="3">
    <source>
        <dbReference type="ARBA" id="ARBA00022452"/>
    </source>
</evidence>
<dbReference type="Pfam" id="PF07715">
    <property type="entry name" value="Plug"/>
    <property type="match status" value="1"/>
</dbReference>
<comment type="subcellular location">
    <subcellularLocation>
        <location evidence="1 8">Cell outer membrane</location>
        <topology evidence="1 8">Multi-pass membrane protein</topology>
    </subcellularLocation>
</comment>
<dbReference type="GO" id="GO:0009279">
    <property type="term" value="C:cell outer membrane"/>
    <property type="evidence" value="ECO:0007669"/>
    <property type="project" value="UniProtKB-SubCell"/>
</dbReference>
<evidence type="ECO:0000313" key="12">
    <source>
        <dbReference type="EMBL" id="SFH13312.1"/>
    </source>
</evidence>
<dbReference type="PROSITE" id="PS52016">
    <property type="entry name" value="TONB_DEPENDENT_REC_3"/>
    <property type="match status" value="1"/>
</dbReference>
<organism evidence="12 13">
    <name type="scientific">Algoriphagus hitonicola</name>
    <dbReference type="NCBI Taxonomy" id="435880"/>
    <lineage>
        <taxon>Bacteria</taxon>
        <taxon>Pseudomonadati</taxon>
        <taxon>Bacteroidota</taxon>
        <taxon>Cytophagia</taxon>
        <taxon>Cytophagales</taxon>
        <taxon>Cyclobacteriaceae</taxon>
        <taxon>Algoriphagus</taxon>
    </lineage>
</organism>
<gene>
    <name evidence="12" type="ORF">SAMN04487988_11926</name>
</gene>
<dbReference type="SUPFAM" id="SSF56935">
    <property type="entry name" value="Porins"/>
    <property type="match status" value="1"/>
</dbReference>
<dbReference type="GO" id="GO:0030246">
    <property type="term" value="F:carbohydrate binding"/>
    <property type="evidence" value="ECO:0007669"/>
    <property type="project" value="InterPro"/>
</dbReference>
<keyword evidence="6 8" id="KW-0472">Membrane</keyword>
<reference evidence="13" key="1">
    <citation type="submission" date="2016-10" db="EMBL/GenBank/DDBJ databases">
        <authorList>
            <person name="Varghese N."/>
            <person name="Submissions S."/>
        </authorList>
    </citation>
    <scope>NUCLEOTIDE SEQUENCE [LARGE SCALE GENOMIC DNA]</scope>
    <source>
        <strain evidence="13">DSM 19315</strain>
    </source>
</reference>
<dbReference type="PANTHER" id="PTHR40980:SF4">
    <property type="entry name" value="TONB-DEPENDENT RECEPTOR-LIKE BETA-BARREL DOMAIN-CONTAINING PROTEIN"/>
    <property type="match status" value="1"/>
</dbReference>
<dbReference type="InterPro" id="IPR013784">
    <property type="entry name" value="Carb-bd-like_fold"/>
</dbReference>
<dbReference type="NCBIfam" id="TIGR01782">
    <property type="entry name" value="TonB-Xanth-Caul"/>
    <property type="match status" value="1"/>
</dbReference>
<keyword evidence="12" id="KW-0675">Receptor</keyword>
<dbReference type="Pfam" id="PF13715">
    <property type="entry name" value="CarbopepD_reg_2"/>
    <property type="match status" value="1"/>
</dbReference>
<dbReference type="SUPFAM" id="SSF49452">
    <property type="entry name" value="Starch-binding domain-like"/>
    <property type="match status" value="1"/>
</dbReference>
<evidence type="ECO:0000256" key="9">
    <source>
        <dbReference type="RuleBase" id="RU003357"/>
    </source>
</evidence>
<evidence type="ECO:0000259" key="11">
    <source>
        <dbReference type="Pfam" id="PF07715"/>
    </source>
</evidence>
<dbReference type="InterPro" id="IPR012910">
    <property type="entry name" value="Plug_dom"/>
</dbReference>
<evidence type="ECO:0000256" key="2">
    <source>
        <dbReference type="ARBA" id="ARBA00022448"/>
    </source>
</evidence>
<keyword evidence="3 8" id="KW-1134">Transmembrane beta strand</keyword>
<evidence type="ECO:0000256" key="5">
    <source>
        <dbReference type="ARBA" id="ARBA00023077"/>
    </source>
</evidence>